<gene>
    <name evidence="2" type="ORF">DGYR_LOCUS5137</name>
</gene>
<evidence type="ECO:0000313" key="2">
    <source>
        <dbReference type="EMBL" id="CAD5116516.1"/>
    </source>
</evidence>
<reference evidence="2 3" key="1">
    <citation type="submission" date="2020-08" db="EMBL/GenBank/DDBJ databases">
        <authorList>
            <person name="Hejnol A."/>
        </authorList>
    </citation>
    <scope>NUCLEOTIDE SEQUENCE [LARGE SCALE GENOMIC DNA]</scope>
</reference>
<comment type="caution">
    <text evidence="2">The sequence shown here is derived from an EMBL/GenBank/DDBJ whole genome shotgun (WGS) entry which is preliminary data.</text>
</comment>
<keyword evidence="3" id="KW-1185">Reference proteome</keyword>
<dbReference type="InterPro" id="IPR000742">
    <property type="entry name" value="EGF"/>
</dbReference>
<proteinExistence type="predicted"/>
<feature type="domain" description="EGF-like" evidence="1">
    <location>
        <begin position="17"/>
        <end position="54"/>
    </location>
</feature>
<organism evidence="2 3">
    <name type="scientific">Dimorphilus gyrociliatus</name>
    <dbReference type="NCBI Taxonomy" id="2664684"/>
    <lineage>
        <taxon>Eukaryota</taxon>
        <taxon>Metazoa</taxon>
        <taxon>Spiralia</taxon>
        <taxon>Lophotrochozoa</taxon>
        <taxon>Annelida</taxon>
        <taxon>Polychaeta</taxon>
        <taxon>Polychaeta incertae sedis</taxon>
        <taxon>Dinophilidae</taxon>
        <taxon>Dimorphilus</taxon>
    </lineage>
</organism>
<evidence type="ECO:0000259" key="1">
    <source>
        <dbReference type="SMART" id="SM00181"/>
    </source>
</evidence>
<dbReference type="SMART" id="SM00181">
    <property type="entry name" value="EGF"/>
    <property type="match status" value="3"/>
</dbReference>
<dbReference type="Proteomes" id="UP000549394">
    <property type="component" value="Unassembled WGS sequence"/>
</dbReference>
<sequence>MSTISKKQVDFCWSNVGCEKESNDKNFVCKREKECNSGICVCKEGYILDGDRCFRELKIGEDCGRNHGMCVGRGVFCSDLTKKCVCLDGTKSTDDKRNCVPNEDTPVDAKCSRFCTDLNAVCEKDSHRCRCKLGYSKSLKGDCRLAEFQDICKLDYDCRLGMKCLFGECHCEDIDSVFVSSLNTCVHRKASVGNTNCTEHTTMEDSRLCSYGYRCLVCPFRSTGYCVKEAVKPTMAVPQKDISSGK</sequence>
<dbReference type="AlphaFoldDB" id="A0A7I8VJR9"/>
<dbReference type="OrthoDB" id="6147356at2759"/>
<dbReference type="EMBL" id="CAJFCJ010000006">
    <property type="protein sequence ID" value="CAD5116516.1"/>
    <property type="molecule type" value="Genomic_DNA"/>
</dbReference>
<evidence type="ECO:0000313" key="3">
    <source>
        <dbReference type="Proteomes" id="UP000549394"/>
    </source>
</evidence>
<accession>A0A7I8VJR9</accession>
<name>A0A7I8VJR9_9ANNE</name>
<feature type="domain" description="EGF-like" evidence="1">
    <location>
        <begin position="110"/>
        <end position="144"/>
    </location>
</feature>
<feature type="domain" description="EGF-like" evidence="1">
    <location>
        <begin position="56"/>
        <end position="100"/>
    </location>
</feature>
<protein>
    <submittedName>
        <fullName evidence="2">DgyrCDS5394</fullName>
    </submittedName>
</protein>